<dbReference type="STRING" id="35608.A0A2U1L2M7"/>
<protein>
    <submittedName>
        <fullName evidence="5">Serine/threonine-protein phosphatase</fullName>
    </submittedName>
</protein>
<keyword evidence="6" id="KW-1185">Reference proteome</keyword>
<evidence type="ECO:0000313" key="6">
    <source>
        <dbReference type="Proteomes" id="UP000245207"/>
    </source>
</evidence>
<reference evidence="5 6" key="1">
    <citation type="journal article" date="2018" name="Mol. Plant">
        <title>The genome of Artemisia annua provides insight into the evolution of Asteraceae family and artemisinin biosynthesis.</title>
        <authorList>
            <person name="Shen Q."/>
            <person name="Zhang L."/>
            <person name="Liao Z."/>
            <person name="Wang S."/>
            <person name="Yan T."/>
            <person name="Shi P."/>
            <person name="Liu M."/>
            <person name="Fu X."/>
            <person name="Pan Q."/>
            <person name="Wang Y."/>
            <person name="Lv Z."/>
            <person name="Lu X."/>
            <person name="Zhang F."/>
            <person name="Jiang W."/>
            <person name="Ma Y."/>
            <person name="Chen M."/>
            <person name="Hao X."/>
            <person name="Li L."/>
            <person name="Tang Y."/>
            <person name="Lv G."/>
            <person name="Zhou Y."/>
            <person name="Sun X."/>
            <person name="Brodelius P.E."/>
            <person name="Rose J.K.C."/>
            <person name="Tang K."/>
        </authorList>
    </citation>
    <scope>NUCLEOTIDE SEQUENCE [LARGE SCALE GENOMIC DNA]</scope>
    <source>
        <strain evidence="6">cv. Huhao1</strain>
        <tissue evidence="5">Leaf</tissue>
    </source>
</reference>
<accession>A0A2U1L2M7</accession>
<dbReference type="GO" id="GO:0004722">
    <property type="term" value="F:protein serine/threonine phosphatase activity"/>
    <property type="evidence" value="ECO:0007669"/>
    <property type="project" value="InterPro"/>
</dbReference>
<evidence type="ECO:0000256" key="4">
    <source>
        <dbReference type="SAM" id="MobiDB-lite"/>
    </source>
</evidence>
<dbReference type="Proteomes" id="UP000245207">
    <property type="component" value="Unassembled WGS sequence"/>
</dbReference>
<evidence type="ECO:0000256" key="3">
    <source>
        <dbReference type="ARBA" id="ARBA00023211"/>
    </source>
</evidence>
<dbReference type="GO" id="GO:0046872">
    <property type="term" value="F:metal ion binding"/>
    <property type="evidence" value="ECO:0007669"/>
    <property type="project" value="UniProtKB-KW"/>
</dbReference>
<dbReference type="InterPro" id="IPR047129">
    <property type="entry name" value="PPA2-like"/>
</dbReference>
<dbReference type="PANTHER" id="PTHR45619">
    <property type="entry name" value="SERINE/THREONINE-PROTEIN PHOSPHATASE PP2A-RELATED"/>
    <property type="match status" value="1"/>
</dbReference>
<dbReference type="EMBL" id="PKPP01011938">
    <property type="protein sequence ID" value="PWA43246.1"/>
    <property type="molecule type" value="Genomic_DNA"/>
</dbReference>
<evidence type="ECO:0000313" key="5">
    <source>
        <dbReference type="EMBL" id="PWA43246.1"/>
    </source>
</evidence>
<dbReference type="OrthoDB" id="1930084at2759"/>
<organism evidence="5 6">
    <name type="scientific">Artemisia annua</name>
    <name type="common">Sweet wormwood</name>
    <dbReference type="NCBI Taxonomy" id="35608"/>
    <lineage>
        <taxon>Eukaryota</taxon>
        <taxon>Viridiplantae</taxon>
        <taxon>Streptophyta</taxon>
        <taxon>Embryophyta</taxon>
        <taxon>Tracheophyta</taxon>
        <taxon>Spermatophyta</taxon>
        <taxon>Magnoliopsida</taxon>
        <taxon>eudicotyledons</taxon>
        <taxon>Gunneridae</taxon>
        <taxon>Pentapetalae</taxon>
        <taxon>asterids</taxon>
        <taxon>campanulids</taxon>
        <taxon>Asterales</taxon>
        <taxon>Asteraceae</taxon>
        <taxon>Asteroideae</taxon>
        <taxon>Anthemideae</taxon>
        <taxon>Artemisiinae</taxon>
        <taxon>Artemisia</taxon>
    </lineage>
</organism>
<name>A0A2U1L2M7_ARTAN</name>
<dbReference type="PRINTS" id="PR00114">
    <property type="entry name" value="STPHPHTASE"/>
</dbReference>
<keyword evidence="1" id="KW-0479">Metal-binding</keyword>
<keyword evidence="2" id="KW-0378">Hydrolase</keyword>
<feature type="compositionally biased region" description="Basic and acidic residues" evidence="4">
    <location>
        <begin position="16"/>
        <end position="32"/>
    </location>
</feature>
<gene>
    <name evidence="5" type="ORF">CTI12_AA534990</name>
</gene>
<sequence>MKRTDGSLSLVSLTLTDDRPTGDPDLATRDAMTDSTTPKTATAVSISFGITLEVVGARDISEQCNHANGLKLIARAHQLVMEGFNWDHEQKAVTIFTAPNYCYRSGNMASILELSIVLWFCVDCDSRSRYYRQSSKHRDTKSSSVVSNEFEYR</sequence>
<comment type="caution">
    <text evidence="5">The sequence shown here is derived from an EMBL/GenBank/DDBJ whole genome shotgun (WGS) entry which is preliminary data.</text>
</comment>
<dbReference type="Gene3D" id="3.60.21.10">
    <property type="match status" value="1"/>
</dbReference>
<dbReference type="InterPro" id="IPR006186">
    <property type="entry name" value="Ser/Thr-sp_prot-phosphatase"/>
</dbReference>
<feature type="region of interest" description="Disordered" evidence="4">
    <location>
        <begin position="12"/>
        <end position="34"/>
    </location>
</feature>
<proteinExistence type="predicted"/>
<dbReference type="InterPro" id="IPR029052">
    <property type="entry name" value="Metallo-depent_PP-like"/>
</dbReference>
<dbReference type="SUPFAM" id="SSF56300">
    <property type="entry name" value="Metallo-dependent phosphatases"/>
    <property type="match status" value="1"/>
</dbReference>
<keyword evidence="3" id="KW-0464">Manganese</keyword>
<evidence type="ECO:0000256" key="1">
    <source>
        <dbReference type="ARBA" id="ARBA00022723"/>
    </source>
</evidence>
<dbReference type="AlphaFoldDB" id="A0A2U1L2M7"/>
<evidence type="ECO:0000256" key="2">
    <source>
        <dbReference type="ARBA" id="ARBA00022801"/>
    </source>
</evidence>